<dbReference type="GO" id="GO:0005886">
    <property type="term" value="C:plasma membrane"/>
    <property type="evidence" value="ECO:0007669"/>
    <property type="project" value="UniProtKB-SubCell"/>
</dbReference>
<dbReference type="Gene3D" id="1.20.1600.10">
    <property type="entry name" value="Outer membrane efflux proteins (OEP)"/>
    <property type="match status" value="1"/>
</dbReference>
<dbReference type="InterPro" id="IPR010131">
    <property type="entry name" value="MdtP/NodT-like"/>
</dbReference>
<dbReference type="PROSITE" id="PS51257">
    <property type="entry name" value="PROKAR_LIPOPROTEIN"/>
    <property type="match status" value="1"/>
</dbReference>
<dbReference type="PANTHER" id="PTHR30203:SF30">
    <property type="entry name" value="OUTER MEMBRANE PROTEIN-RELATED"/>
    <property type="match status" value="1"/>
</dbReference>
<dbReference type="PANTHER" id="PTHR30203">
    <property type="entry name" value="OUTER MEMBRANE CATION EFFLUX PROTEIN"/>
    <property type="match status" value="1"/>
</dbReference>
<reference evidence="3" key="1">
    <citation type="submission" date="2020-02" db="EMBL/GenBank/DDBJ databases">
        <title>Draft genome sequence of Candidatus Afipia apatlaquensis IBT-C3, a potential strain for decolorization of textile dyes.</title>
        <authorList>
            <person name="Sanchez-Reyes A."/>
            <person name="Breton-Deval L."/>
            <person name="Mangelson H."/>
            <person name="Sanchez-Flores A."/>
        </authorList>
    </citation>
    <scope>NUCLEOTIDE SEQUENCE [LARGE SCALE GENOMIC DNA]</scope>
    <source>
        <strain evidence="3">IBT-C3</strain>
    </source>
</reference>
<keyword evidence="4" id="KW-1185">Reference proteome</keyword>
<dbReference type="InterPro" id="IPR003423">
    <property type="entry name" value="OMP_efflux"/>
</dbReference>
<organism evidence="3 4">
    <name type="scientific">Candidatus Afipia apatlaquensis</name>
    <dbReference type="NCBI Taxonomy" id="2712852"/>
    <lineage>
        <taxon>Bacteria</taxon>
        <taxon>Pseudomonadati</taxon>
        <taxon>Pseudomonadota</taxon>
        <taxon>Alphaproteobacteria</taxon>
        <taxon>Hyphomicrobiales</taxon>
        <taxon>Nitrobacteraceae</taxon>
        <taxon>Afipia</taxon>
    </lineage>
</organism>
<dbReference type="GO" id="GO:0015562">
    <property type="term" value="F:efflux transmembrane transporter activity"/>
    <property type="evidence" value="ECO:0007669"/>
    <property type="project" value="InterPro"/>
</dbReference>
<keyword evidence="2" id="KW-0732">Signal</keyword>
<keyword evidence="2" id="KW-0449">Lipoprotein</keyword>
<keyword evidence="2" id="KW-0472">Membrane</keyword>
<comment type="caution">
    <text evidence="3">The sequence shown here is derived from an EMBL/GenBank/DDBJ whole genome shotgun (WGS) entry which is preliminary data.</text>
</comment>
<keyword evidence="2" id="KW-1134">Transmembrane beta strand</keyword>
<dbReference type="NCBIfam" id="TIGR01845">
    <property type="entry name" value="outer_NodT"/>
    <property type="match status" value="1"/>
</dbReference>
<keyword evidence="2" id="KW-0812">Transmembrane</keyword>
<accession>A0A7C9RKA6</accession>
<evidence type="ECO:0000256" key="1">
    <source>
        <dbReference type="ARBA" id="ARBA00007613"/>
    </source>
</evidence>
<protein>
    <submittedName>
        <fullName evidence="3">Efflux transporter outer membrane subunit</fullName>
    </submittedName>
</protein>
<feature type="chain" id="PRO_5029036423" evidence="2">
    <location>
        <begin position="24"/>
        <end position="480"/>
    </location>
</feature>
<name>A0A7C9RKA6_9BRAD</name>
<comment type="subcellular location">
    <subcellularLocation>
        <location evidence="2">Cell membrane</location>
        <topology evidence="2">Lipid-anchor</topology>
    </subcellularLocation>
</comment>
<sequence length="480" mass="51416">MTKLRMRFITTVSCVQLATALLAGCTLGPDYERPKMDLPGQYNADVPQSTAVATPAKEPVVIQQDWWTLFNDPELNRLEDLALANNADLQIAVARIAQAQGMALQAGSAQYPNLSLAGSGTRSSQGAAASGSGIDYLDNNYQGNVGFSYEIDLWGKVRRTVESADAQLKASVFDRDSVRLVLEGSVAKAYMNLRALDAQIKVTGSSIQTRRDTLRIAQAKLDGGLVSPLDINQAQATLSSIQAVQSELVRQRAIAQNQLAVLTGKLDLKIPAGGLETMPVPPLPPVGMPSELLEARPDVRKAEEQLVSANAQIGVAKANFFPSFSLSGLYGAQSVGMTNFLSAGGSVWAATLSAMQPVFTGWLLTGQLDSAKGKQQEALANYVKTVRIAFAEVGDSMVSVQQTRESGEHLSVQVASATKAQQISILRYQGGYVDYLTVLEAQRVANEASLAYARNRGSELQASVDLFRALGGGWQSEFKR</sequence>
<evidence type="ECO:0000313" key="4">
    <source>
        <dbReference type="Proteomes" id="UP000480266"/>
    </source>
</evidence>
<feature type="signal peptide" evidence="2">
    <location>
        <begin position="1"/>
        <end position="23"/>
    </location>
</feature>
<keyword evidence="2" id="KW-0564">Palmitate</keyword>
<gene>
    <name evidence="3" type="ORF">G4V63_28590</name>
</gene>
<comment type="similarity">
    <text evidence="1 2">Belongs to the outer membrane factor (OMF) (TC 1.B.17) family.</text>
</comment>
<dbReference type="Proteomes" id="UP000480266">
    <property type="component" value="Unassembled WGS sequence"/>
</dbReference>
<proteinExistence type="inferred from homology"/>
<dbReference type="Gene3D" id="2.20.200.10">
    <property type="entry name" value="Outer membrane efflux proteins (OEP)"/>
    <property type="match status" value="1"/>
</dbReference>
<dbReference type="SUPFAM" id="SSF56954">
    <property type="entry name" value="Outer membrane efflux proteins (OEP)"/>
    <property type="match status" value="1"/>
</dbReference>
<dbReference type="AlphaFoldDB" id="A0A7C9RKA6"/>
<evidence type="ECO:0000313" key="3">
    <source>
        <dbReference type="EMBL" id="NGX99022.1"/>
    </source>
</evidence>
<dbReference type="Pfam" id="PF02321">
    <property type="entry name" value="OEP"/>
    <property type="match status" value="2"/>
</dbReference>
<evidence type="ECO:0000256" key="2">
    <source>
        <dbReference type="RuleBase" id="RU362097"/>
    </source>
</evidence>
<dbReference type="EMBL" id="JAAMRR010001458">
    <property type="protein sequence ID" value="NGX99022.1"/>
    <property type="molecule type" value="Genomic_DNA"/>
</dbReference>